<reference evidence="1" key="1">
    <citation type="submission" date="2023-06" db="EMBL/GenBank/DDBJ databases">
        <authorList>
            <person name="Kurt Z."/>
        </authorList>
    </citation>
    <scope>NUCLEOTIDE SEQUENCE</scope>
</reference>
<organism evidence="1">
    <name type="scientific">Hexamita inflata</name>
    <dbReference type="NCBI Taxonomy" id="28002"/>
    <lineage>
        <taxon>Eukaryota</taxon>
        <taxon>Metamonada</taxon>
        <taxon>Diplomonadida</taxon>
        <taxon>Hexamitidae</taxon>
        <taxon>Hexamitinae</taxon>
        <taxon>Hexamita</taxon>
    </lineage>
</organism>
<evidence type="ECO:0000313" key="3">
    <source>
        <dbReference type="EMBL" id="CAL5993846.1"/>
    </source>
</evidence>
<evidence type="ECO:0000313" key="5">
    <source>
        <dbReference type="Proteomes" id="UP001642409"/>
    </source>
</evidence>
<keyword evidence="5" id="KW-1185">Reference proteome</keyword>
<gene>
    <name evidence="3" type="ORF">HINF_LOCUS13259</name>
    <name evidence="4" type="ORF">HINF_LOCUS13261</name>
    <name evidence="1" type="ORF">HINF_LOCUS66669</name>
    <name evidence="2" type="ORF">HINF_LOCUS8437</name>
</gene>
<sequence length="184" mass="21640">MISIELINQTLIVHLKINISSTKQKNGSSSQIFKHTHRKQQFLTFPNILMNFSRQAEKRCSDKRKFEVFKIWNNKVLKSVRFWPNEINSTQCQLKVGIHLFQFQVRNLSCKFIYGKLFGIVLVGTIQSYRIDFCVNEAKITNNSISKKKMYWNTNFTPNLKKLEAFTRSLYYNQIQGPPQQHGS</sequence>
<comment type="caution">
    <text evidence="1">The sequence shown here is derived from an EMBL/GenBank/DDBJ whole genome shotgun (WGS) entry which is preliminary data.</text>
</comment>
<accession>A0AA86RWA7</accession>
<dbReference type="EMBL" id="CAXDID020000031">
    <property type="protein sequence ID" value="CAL5993846.1"/>
    <property type="molecule type" value="Genomic_DNA"/>
</dbReference>
<name>A0AA86RWA7_9EUKA</name>
<reference evidence="2 5" key="2">
    <citation type="submission" date="2024-07" db="EMBL/GenBank/DDBJ databases">
        <authorList>
            <person name="Akdeniz Z."/>
        </authorList>
    </citation>
    <scope>NUCLEOTIDE SEQUENCE [LARGE SCALE GENOMIC DNA]</scope>
</reference>
<dbReference type="EMBL" id="CAXDID020000017">
    <property type="protein sequence ID" value="CAL5984976.1"/>
    <property type="molecule type" value="Genomic_DNA"/>
</dbReference>
<dbReference type="EMBL" id="CAXDID020000031">
    <property type="protein sequence ID" value="CAL5993850.1"/>
    <property type="molecule type" value="Genomic_DNA"/>
</dbReference>
<evidence type="ECO:0000313" key="1">
    <source>
        <dbReference type="EMBL" id="CAI9979024.1"/>
    </source>
</evidence>
<dbReference type="AlphaFoldDB" id="A0AA86RWA7"/>
<dbReference type="Proteomes" id="UP001642409">
    <property type="component" value="Unassembled WGS sequence"/>
</dbReference>
<protein>
    <submittedName>
        <fullName evidence="2">Hypothetical_protein</fullName>
    </submittedName>
</protein>
<evidence type="ECO:0000313" key="4">
    <source>
        <dbReference type="EMBL" id="CAL5993850.1"/>
    </source>
</evidence>
<proteinExistence type="predicted"/>
<evidence type="ECO:0000313" key="2">
    <source>
        <dbReference type="EMBL" id="CAL5984976.1"/>
    </source>
</evidence>
<dbReference type="EMBL" id="CATOUU010001186">
    <property type="protein sequence ID" value="CAI9979024.1"/>
    <property type="molecule type" value="Genomic_DNA"/>
</dbReference>